<dbReference type="STRING" id="1215338.A0A059J7L8"/>
<dbReference type="OrthoDB" id="4168525at2759"/>
<comment type="caution">
    <text evidence="2">The sequence shown here is derived from an EMBL/GenBank/DDBJ whole genome shotgun (WGS) entry which is preliminary data.</text>
</comment>
<evidence type="ECO:0000256" key="1">
    <source>
        <dbReference type="SAM" id="MobiDB-lite"/>
    </source>
</evidence>
<dbReference type="Proteomes" id="UP000024533">
    <property type="component" value="Unassembled WGS sequence"/>
</dbReference>
<dbReference type="AlphaFoldDB" id="A0A059J7L8"/>
<dbReference type="EMBL" id="AOKY01000303">
    <property type="protein sequence ID" value="KDB23487.1"/>
    <property type="molecule type" value="Genomic_DNA"/>
</dbReference>
<organism evidence="2 3">
    <name type="scientific">Trichophyton interdigitale (strain MR816)</name>
    <dbReference type="NCBI Taxonomy" id="1215338"/>
    <lineage>
        <taxon>Eukaryota</taxon>
        <taxon>Fungi</taxon>
        <taxon>Dikarya</taxon>
        <taxon>Ascomycota</taxon>
        <taxon>Pezizomycotina</taxon>
        <taxon>Eurotiomycetes</taxon>
        <taxon>Eurotiomycetidae</taxon>
        <taxon>Onygenales</taxon>
        <taxon>Arthrodermataceae</taxon>
        <taxon>Trichophyton</taxon>
    </lineage>
</organism>
<evidence type="ECO:0000313" key="2">
    <source>
        <dbReference type="EMBL" id="KDB23487.1"/>
    </source>
</evidence>
<protein>
    <submittedName>
        <fullName evidence="2">Uncharacterized protein</fullName>
    </submittedName>
</protein>
<dbReference type="HOGENOM" id="CLU_099931_0_0_1"/>
<reference evidence="2 3" key="1">
    <citation type="submission" date="2014-02" db="EMBL/GenBank/DDBJ databases">
        <title>The Genome Sequence of Trichophyton interdigitale MR816.</title>
        <authorList>
            <consortium name="The Broad Institute Genomics Platform"/>
            <person name="Cuomo C.A."/>
            <person name="White T.C."/>
            <person name="Graser Y."/>
            <person name="Martinez-Rossi N."/>
            <person name="Heitman J."/>
            <person name="Young S.K."/>
            <person name="Zeng Q."/>
            <person name="Gargeya S."/>
            <person name="Abouelleil A."/>
            <person name="Alvarado L."/>
            <person name="Chapman S.B."/>
            <person name="Gainer-Dewar J."/>
            <person name="Goldberg J."/>
            <person name="Griggs A."/>
            <person name="Gujja S."/>
            <person name="Hansen M."/>
            <person name="Howarth C."/>
            <person name="Imamovic A."/>
            <person name="Larimer J."/>
            <person name="Martinez D."/>
            <person name="Murphy C."/>
            <person name="Pearson M.D."/>
            <person name="Persinoti G."/>
            <person name="Poon T."/>
            <person name="Priest M."/>
            <person name="Roberts A.D."/>
            <person name="Saif S."/>
            <person name="Shea T.D."/>
            <person name="Sykes S.N."/>
            <person name="Wortman J."/>
            <person name="Nusbaum C."/>
            <person name="Birren B."/>
        </authorList>
    </citation>
    <scope>NUCLEOTIDE SEQUENCE [LARGE SCALE GENOMIC DNA]</scope>
    <source>
        <strain evidence="2 3">MR816</strain>
    </source>
</reference>
<gene>
    <name evidence="2" type="ORF">H109_04615</name>
</gene>
<dbReference type="Pfam" id="PF20174">
    <property type="entry name" value="DUF6540"/>
    <property type="match status" value="1"/>
</dbReference>
<keyword evidence="3" id="KW-1185">Reference proteome</keyword>
<name>A0A059J7L8_TRIIM</name>
<evidence type="ECO:0000313" key="3">
    <source>
        <dbReference type="Proteomes" id="UP000024533"/>
    </source>
</evidence>
<proteinExistence type="predicted"/>
<sequence>MASRTISLVTFRNSAYQRAHFGIFIPSVTDQDVGTLIHVVGAPMAGYQLEFKRNYFLKDTQQQYTRYDIGQLDSRYIEDSSGGALIRDSLPKGAVEVAASQVPPPGISQNFLAPVNDTTNKRCQEWTMEYTRHLVHLGYLEEEAIQLVQSKRDPATHGIGLQPLGRGSGLSRDSI</sequence>
<dbReference type="InterPro" id="IPR046670">
    <property type="entry name" value="DUF6540"/>
</dbReference>
<feature type="region of interest" description="Disordered" evidence="1">
    <location>
        <begin position="156"/>
        <end position="175"/>
    </location>
</feature>
<dbReference type="OMA" id="QEWTMEF"/>
<accession>A0A059J7L8</accession>